<name>A0A917EXZ6_HALAA</name>
<reference evidence="1" key="1">
    <citation type="journal article" date="2014" name="Int. J. Syst. Evol. Microbiol.">
        <title>Complete genome sequence of Corynebacterium casei LMG S-19264T (=DSM 44701T), isolated from a smear-ripened cheese.</title>
        <authorList>
            <consortium name="US DOE Joint Genome Institute (JGI-PGF)"/>
            <person name="Walter F."/>
            <person name="Albersmeier A."/>
            <person name="Kalinowski J."/>
            <person name="Ruckert C."/>
        </authorList>
    </citation>
    <scope>NUCLEOTIDE SEQUENCE</scope>
    <source>
        <strain evidence="1">CGMCC 1.12153</strain>
    </source>
</reference>
<dbReference type="AlphaFoldDB" id="A0A917EXZ6"/>
<sequence>MELSKGRERLIKSLQTVRSFSVIERVNSGHVVVDDRNLPGFFFISTMISEGLFIPYHGSLIEVLFDMRNDMGAHNQRKGK</sequence>
<accession>A0A917EXZ6</accession>
<proteinExistence type="predicted"/>
<dbReference type="RefSeq" id="WP_188378320.1">
    <property type="nucleotide sequence ID" value="NZ_BMEL01000004.1"/>
</dbReference>
<comment type="caution">
    <text evidence="1">The sequence shown here is derived from an EMBL/GenBank/DDBJ whole genome shotgun (WGS) entry which is preliminary data.</text>
</comment>
<evidence type="ECO:0000313" key="2">
    <source>
        <dbReference type="Proteomes" id="UP000660110"/>
    </source>
</evidence>
<organism evidence="1 2">
    <name type="scientific">Halobacillus andaensis</name>
    <dbReference type="NCBI Taxonomy" id="1176239"/>
    <lineage>
        <taxon>Bacteria</taxon>
        <taxon>Bacillati</taxon>
        <taxon>Bacillota</taxon>
        <taxon>Bacilli</taxon>
        <taxon>Bacillales</taxon>
        <taxon>Bacillaceae</taxon>
        <taxon>Halobacillus</taxon>
    </lineage>
</organism>
<evidence type="ECO:0000313" key="1">
    <source>
        <dbReference type="EMBL" id="GGF28777.1"/>
    </source>
</evidence>
<dbReference type="Proteomes" id="UP000660110">
    <property type="component" value="Unassembled WGS sequence"/>
</dbReference>
<keyword evidence="2" id="KW-1185">Reference proteome</keyword>
<gene>
    <name evidence="1" type="ORF">GCM10010954_29810</name>
</gene>
<protein>
    <submittedName>
        <fullName evidence="1">Uncharacterized protein</fullName>
    </submittedName>
</protein>
<dbReference type="EMBL" id="BMEL01000004">
    <property type="protein sequence ID" value="GGF28777.1"/>
    <property type="molecule type" value="Genomic_DNA"/>
</dbReference>
<reference evidence="1" key="2">
    <citation type="submission" date="2020-09" db="EMBL/GenBank/DDBJ databases">
        <authorList>
            <person name="Sun Q."/>
            <person name="Zhou Y."/>
        </authorList>
    </citation>
    <scope>NUCLEOTIDE SEQUENCE</scope>
    <source>
        <strain evidence="1">CGMCC 1.12153</strain>
    </source>
</reference>